<evidence type="ECO:0000256" key="3">
    <source>
        <dbReference type="ARBA" id="ARBA00022741"/>
    </source>
</evidence>
<keyword evidence="4 6" id="KW-0067">ATP-binding</keyword>
<dbReference type="InterPro" id="IPR017871">
    <property type="entry name" value="ABC_transporter-like_CS"/>
</dbReference>
<dbReference type="PROSITE" id="PS00211">
    <property type="entry name" value="ABC_TRANSPORTER_1"/>
    <property type="match status" value="1"/>
</dbReference>
<sequence>MFQIKDLVKTYTPKDAEPVMALRGITVDFGETGMVFILGKSGCGKSTLLHVMGGLDYPTSGEIVIDGKSSKDFTKEDYDNYRNTYVGFVFQEYNLLPEFTVYENLAIALQLQGKKGDKALLKEYLKRVDLEVDEKRRPTQLSGGQKQRVAIARALIKDPKIIFADEPTGALDAKTGNDILTLLKSLSKDRLVIVVSHDEEFARTFGDRVLEMSDGLIVADSAAS</sequence>
<evidence type="ECO:0000256" key="2">
    <source>
        <dbReference type="ARBA" id="ARBA00022448"/>
    </source>
</evidence>
<protein>
    <submittedName>
        <fullName evidence="6">ABC transporter ATP-binding protein</fullName>
    </submittedName>
</protein>
<dbReference type="InterPro" id="IPR017911">
    <property type="entry name" value="MacB-like_ATP-bd"/>
</dbReference>
<dbReference type="PANTHER" id="PTHR42798:SF6">
    <property type="entry name" value="CELL DIVISION ATP-BINDING PROTEIN FTSE"/>
    <property type="match status" value="1"/>
</dbReference>
<organism evidence="6 7">
    <name type="scientific">Candidatus Gallimonas intestinavium</name>
    <dbReference type="NCBI Taxonomy" id="2838603"/>
    <lineage>
        <taxon>Bacteria</taxon>
        <taxon>Bacillati</taxon>
        <taxon>Bacillota</taxon>
        <taxon>Clostridia</taxon>
        <taxon>Candidatus Gallimonas</taxon>
    </lineage>
</organism>
<dbReference type="Pfam" id="PF00005">
    <property type="entry name" value="ABC_tran"/>
    <property type="match status" value="1"/>
</dbReference>
<proteinExistence type="inferred from homology"/>
<name>A0A9D2G3Y0_9FIRM</name>
<dbReference type="InterPro" id="IPR003593">
    <property type="entry name" value="AAA+_ATPase"/>
</dbReference>
<dbReference type="SUPFAM" id="SSF52540">
    <property type="entry name" value="P-loop containing nucleoside triphosphate hydrolases"/>
    <property type="match status" value="1"/>
</dbReference>
<gene>
    <name evidence="6" type="ORF">H9964_00995</name>
</gene>
<dbReference type="AlphaFoldDB" id="A0A9D2G3Y0"/>
<evidence type="ECO:0000259" key="5">
    <source>
        <dbReference type="PROSITE" id="PS50893"/>
    </source>
</evidence>
<keyword evidence="3" id="KW-0547">Nucleotide-binding</keyword>
<dbReference type="Proteomes" id="UP000824102">
    <property type="component" value="Unassembled WGS sequence"/>
</dbReference>
<dbReference type="EMBL" id="DXBB01000018">
    <property type="protein sequence ID" value="HIZ72138.1"/>
    <property type="molecule type" value="Genomic_DNA"/>
</dbReference>
<dbReference type="GO" id="GO:0016887">
    <property type="term" value="F:ATP hydrolysis activity"/>
    <property type="evidence" value="ECO:0007669"/>
    <property type="project" value="InterPro"/>
</dbReference>
<feature type="domain" description="ABC transporter" evidence="5">
    <location>
        <begin position="2"/>
        <end position="224"/>
    </location>
</feature>
<dbReference type="CDD" id="cd03255">
    <property type="entry name" value="ABC_MJ0796_LolCDE_FtsE"/>
    <property type="match status" value="1"/>
</dbReference>
<dbReference type="InterPro" id="IPR027417">
    <property type="entry name" value="P-loop_NTPase"/>
</dbReference>
<accession>A0A9D2G3Y0</accession>
<comment type="caution">
    <text evidence="6">The sequence shown here is derived from an EMBL/GenBank/DDBJ whole genome shotgun (WGS) entry which is preliminary data.</text>
</comment>
<evidence type="ECO:0000256" key="4">
    <source>
        <dbReference type="ARBA" id="ARBA00022840"/>
    </source>
</evidence>
<reference evidence="6" key="1">
    <citation type="journal article" date="2021" name="PeerJ">
        <title>Extensive microbial diversity within the chicken gut microbiome revealed by metagenomics and culture.</title>
        <authorList>
            <person name="Gilroy R."/>
            <person name="Ravi A."/>
            <person name="Getino M."/>
            <person name="Pursley I."/>
            <person name="Horton D.L."/>
            <person name="Alikhan N.F."/>
            <person name="Baker D."/>
            <person name="Gharbi K."/>
            <person name="Hall N."/>
            <person name="Watson M."/>
            <person name="Adriaenssens E.M."/>
            <person name="Foster-Nyarko E."/>
            <person name="Jarju S."/>
            <person name="Secka A."/>
            <person name="Antonio M."/>
            <person name="Oren A."/>
            <person name="Chaudhuri R.R."/>
            <person name="La Ragione R."/>
            <person name="Hildebrand F."/>
            <person name="Pallen M.J."/>
        </authorList>
    </citation>
    <scope>NUCLEOTIDE SEQUENCE</scope>
    <source>
        <strain evidence="6">ChiW7-2402</strain>
    </source>
</reference>
<evidence type="ECO:0000313" key="6">
    <source>
        <dbReference type="EMBL" id="HIZ72138.1"/>
    </source>
</evidence>
<evidence type="ECO:0000313" key="7">
    <source>
        <dbReference type="Proteomes" id="UP000824102"/>
    </source>
</evidence>
<dbReference type="PROSITE" id="PS50893">
    <property type="entry name" value="ABC_TRANSPORTER_2"/>
    <property type="match status" value="1"/>
</dbReference>
<reference evidence="6" key="2">
    <citation type="submission" date="2021-04" db="EMBL/GenBank/DDBJ databases">
        <authorList>
            <person name="Gilroy R."/>
        </authorList>
    </citation>
    <scope>NUCLEOTIDE SEQUENCE</scope>
    <source>
        <strain evidence="6">ChiW7-2402</strain>
    </source>
</reference>
<dbReference type="Gene3D" id="3.40.50.300">
    <property type="entry name" value="P-loop containing nucleotide triphosphate hydrolases"/>
    <property type="match status" value="1"/>
</dbReference>
<comment type="similarity">
    <text evidence="1">Belongs to the ABC transporter superfamily.</text>
</comment>
<evidence type="ECO:0000256" key="1">
    <source>
        <dbReference type="ARBA" id="ARBA00005417"/>
    </source>
</evidence>
<dbReference type="SMART" id="SM00382">
    <property type="entry name" value="AAA"/>
    <property type="match status" value="1"/>
</dbReference>
<dbReference type="GO" id="GO:0005524">
    <property type="term" value="F:ATP binding"/>
    <property type="evidence" value="ECO:0007669"/>
    <property type="project" value="UniProtKB-KW"/>
</dbReference>
<keyword evidence="2" id="KW-0813">Transport</keyword>
<dbReference type="InterPro" id="IPR003439">
    <property type="entry name" value="ABC_transporter-like_ATP-bd"/>
</dbReference>
<dbReference type="PANTHER" id="PTHR42798">
    <property type="entry name" value="LIPOPROTEIN-RELEASING SYSTEM ATP-BINDING PROTEIN LOLD"/>
    <property type="match status" value="1"/>
</dbReference>